<proteinExistence type="predicted"/>
<dbReference type="AlphaFoldDB" id="A0A2R4M979"/>
<dbReference type="KEGG" id="mmyr:MXMO3_00023"/>
<dbReference type="Proteomes" id="UP000258927">
    <property type="component" value="Chromosome"/>
</dbReference>
<accession>A0A2R4M979</accession>
<dbReference type="EMBL" id="CP021330">
    <property type="protein sequence ID" value="AVX02571.1"/>
    <property type="molecule type" value="Genomic_DNA"/>
</dbReference>
<gene>
    <name evidence="1" type="ORF">MXMO3_00023</name>
</gene>
<organism evidence="1 2">
    <name type="scientific">Maritalea myrionectae</name>
    <dbReference type="NCBI Taxonomy" id="454601"/>
    <lineage>
        <taxon>Bacteria</taxon>
        <taxon>Pseudomonadati</taxon>
        <taxon>Pseudomonadota</taxon>
        <taxon>Alphaproteobacteria</taxon>
        <taxon>Hyphomicrobiales</taxon>
        <taxon>Devosiaceae</taxon>
        <taxon>Maritalea</taxon>
    </lineage>
</organism>
<evidence type="ECO:0000313" key="2">
    <source>
        <dbReference type="Proteomes" id="UP000258927"/>
    </source>
</evidence>
<reference evidence="1 2" key="1">
    <citation type="submission" date="2017-05" db="EMBL/GenBank/DDBJ databases">
        <title>Genome Analysis of Maritalea myrionectae HL2708#5.</title>
        <authorList>
            <consortium name="Cotde Inc.-PKNU"/>
            <person name="Jang D."/>
            <person name="Oh H.-M."/>
        </authorList>
    </citation>
    <scope>NUCLEOTIDE SEQUENCE [LARGE SCALE GENOMIC DNA]</scope>
    <source>
        <strain evidence="1 2">HL2708#5</strain>
    </source>
</reference>
<name>A0A2R4M979_9HYPH</name>
<keyword evidence="2" id="KW-1185">Reference proteome</keyword>
<evidence type="ECO:0000313" key="1">
    <source>
        <dbReference type="EMBL" id="AVX02571.1"/>
    </source>
</evidence>
<sequence length="131" mass="14638">MRELVNLSSSARRLMMLATKGLGLDPIHNYKNSLGFRLDYQSGLILHVGIIEVVDQKLFIFKKRQLMLVVSRSNEKMALIETLWSEGLNVPKSEFDISFVTYFANKFVAASRTCADIEGAGLCYSTGAKTV</sequence>
<dbReference type="RefSeq" id="WP_117394533.1">
    <property type="nucleotide sequence ID" value="NZ_CP021330.1"/>
</dbReference>
<protein>
    <submittedName>
        <fullName evidence="1">Uncharacterized protein</fullName>
    </submittedName>
</protein>